<accession>N0E6C2</accession>
<dbReference type="HOGENOM" id="CLU_097481_1_1_11"/>
<dbReference type="Pfam" id="PF07799">
    <property type="entry name" value="DUF1643"/>
    <property type="match status" value="1"/>
</dbReference>
<evidence type="ECO:0000313" key="2">
    <source>
        <dbReference type="Proteomes" id="UP000013167"/>
    </source>
</evidence>
<dbReference type="eggNOG" id="COG4333">
    <property type="taxonomic scope" value="Bacteria"/>
</dbReference>
<protein>
    <recommendedName>
        <fullName evidence="3">DUF1643 domain-containing protein</fullName>
    </recommendedName>
</protein>
<comment type="caution">
    <text evidence="1">The sequence shown here is derived from an EMBL/GenBank/DDBJ whole genome shotgun (WGS) entry which is preliminary data.</text>
</comment>
<reference evidence="1" key="1">
    <citation type="submission" date="2012-05" db="EMBL/GenBank/DDBJ databases">
        <authorList>
            <person name="McIlroy S."/>
        </authorList>
    </citation>
    <scope>NUCLEOTIDE SEQUENCE</scope>
    <source>
        <strain evidence="1">Lp2</strain>
    </source>
</reference>
<dbReference type="AlphaFoldDB" id="N0E6C2"/>
<sequence length="119" mass="13578">MKHGFDSFMMLNVYPQRATDPRDMHVTMDAQLHAWNMESIAQFVGGRSLSVWAAWGTLIGKRRYLPQALRDISAMPELVNASWLSRGPRSKAGHPHHPLYVRADAELDSFDLRAYLARL</sequence>
<organism evidence="1 2">
    <name type="scientific">Phycicoccus elongatus Lp2</name>
    <dbReference type="NCBI Taxonomy" id="1193181"/>
    <lineage>
        <taxon>Bacteria</taxon>
        <taxon>Bacillati</taxon>
        <taxon>Actinomycetota</taxon>
        <taxon>Actinomycetes</taxon>
        <taxon>Micrococcales</taxon>
        <taxon>Intrasporangiaceae</taxon>
        <taxon>Phycicoccus</taxon>
    </lineage>
</organism>
<dbReference type="EMBL" id="CAIZ01000161">
    <property type="protein sequence ID" value="CCH71289.1"/>
    <property type="molecule type" value="Genomic_DNA"/>
</dbReference>
<evidence type="ECO:0000313" key="1">
    <source>
        <dbReference type="EMBL" id="CCH71289.1"/>
    </source>
</evidence>
<reference evidence="1" key="2">
    <citation type="journal article" date="2013" name="ISME J.">
        <title>A metabolic model for members of the genus Tetrasphaera involved in enhanced biological phosphorus removal.</title>
        <authorList>
            <person name="Kristiansen R."/>
            <person name="Nguyen H.T.T."/>
            <person name="Saunders A.M."/>
            <person name="Nielsen J.L."/>
            <person name="Wimmer R."/>
            <person name="Le V.Q."/>
            <person name="McIlroy S.J."/>
            <person name="Petrovski S."/>
            <person name="Seviour R.J."/>
            <person name="Calteau A."/>
            <person name="Nielsen K.L."/>
            <person name="Nielsen P.H."/>
        </authorList>
    </citation>
    <scope>NUCLEOTIDE SEQUENCE [LARGE SCALE GENOMIC DNA]</scope>
    <source>
        <strain evidence="1">Lp2</strain>
    </source>
</reference>
<keyword evidence="2" id="KW-1185">Reference proteome</keyword>
<dbReference type="Proteomes" id="UP000013167">
    <property type="component" value="Unassembled WGS sequence"/>
</dbReference>
<dbReference type="InterPro" id="IPR012441">
    <property type="entry name" value="DUF1643"/>
</dbReference>
<evidence type="ECO:0008006" key="3">
    <source>
        <dbReference type="Google" id="ProtNLM"/>
    </source>
</evidence>
<gene>
    <name evidence="1" type="ORF">BN10_880014</name>
</gene>
<name>N0E6C2_9MICO</name>
<proteinExistence type="predicted"/>